<evidence type="ECO:0000256" key="1">
    <source>
        <dbReference type="SAM" id="Coils"/>
    </source>
</evidence>
<evidence type="ECO:0000313" key="2">
    <source>
        <dbReference type="EMBL" id="ATZ81144.1"/>
    </source>
</evidence>
<accession>A0A2H4UW72</accession>
<proteinExistence type="predicted"/>
<evidence type="ECO:0000313" key="3">
    <source>
        <dbReference type="Proteomes" id="UP000240325"/>
    </source>
</evidence>
<gene>
    <name evidence="2" type="ORF">BMW23_1100</name>
</gene>
<feature type="coiled-coil region" evidence="1">
    <location>
        <begin position="15"/>
        <end position="63"/>
    </location>
</feature>
<protein>
    <submittedName>
        <fullName evidence="2">Uncharacterized protein</fullName>
    </submittedName>
</protein>
<reference evidence="2" key="1">
    <citation type="journal article" date="2017" name="Elife">
        <title>The kinetoplastid-infecting Bodo saltans virus (BsV), a window into the most abundant giant viruses in the sea.</title>
        <authorList>
            <person name="Deeg C.M."/>
            <person name="Chow C.-E.T."/>
            <person name="Suttle C.A."/>
        </authorList>
    </citation>
    <scope>NUCLEOTIDE SEQUENCE</scope>
    <source>
        <strain evidence="2">NG1</strain>
    </source>
</reference>
<sequence length="123" mass="14735">MSNLVTDDERLHVSFDELLQIIKQTQLRIQLMQNEQICIKIKIQAMKKKHVEIQKQIQQEQVELKIFRNHLQSYSNILKKNPAEKSASFFFERLNKDLVNRAIRISNYILSMQQKTYTPVKYL</sequence>
<organism evidence="2">
    <name type="scientific">Bodo saltans virus</name>
    <dbReference type="NCBI Taxonomy" id="2024608"/>
    <lineage>
        <taxon>Viruses</taxon>
        <taxon>Varidnaviria</taxon>
        <taxon>Bamfordvirae</taxon>
        <taxon>Nucleocytoviricota</taxon>
        <taxon>Megaviricetes</taxon>
        <taxon>Imitervirales</taxon>
        <taxon>Mimiviridae</taxon>
        <taxon>Klosneuvirinae</taxon>
        <taxon>Theiavirus</taxon>
        <taxon>Theiavirus salishense</taxon>
    </lineage>
</organism>
<dbReference type="Proteomes" id="UP000240325">
    <property type="component" value="Segment"/>
</dbReference>
<keyword evidence="3" id="KW-1185">Reference proteome</keyword>
<name>A0A2H4UW72_9VIRU</name>
<keyword evidence="1" id="KW-0175">Coiled coil</keyword>
<dbReference type="EMBL" id="MF782455">
    <property type="protein sequence ID" value="ATZ81144.1"/>
    <property type="molecule type" value="Genomic_DNA"/>
</dbReference>